<evidence type="ECO:0000256" key="1">
    <source>
        <dbReference type="SAM" id="MobiDB-lite"/>
    </source>
</evidence>
<dbReference type="EMBL" id="LVVM01003184">
    <property type="protein sequence ID" value="OJA15351.1"/>
    <property type="molecule type" value="Genomic_DNA"/>
</dbReference>
<evidence type="ECO:0000313" key="3">
    <source>
        <dbReference type="Proteomes" id="UP000183567"/>
    </source>
</evidence>
<dbReference type="AlphaFoldDB" id="A0A1J8Q3U5"/>
<name>A0A1J8Q3U5_9AGAM</name>
<gene>
    <name evidence="2" type="ORF">AZE42_12836</name>
</gene>
<dbReference type="OrthoDB" id="10540740at2759"/>
<evidence type="ECO:0000313" key="2">
    <source>
        <dbReference type="EMBL" id="OJA15351.1"/>
    </source>
</evidence>
<feature type="region of interest" description="Disordered" evidence="1">
    <location>
        <begin position="103"/>
        <end position="139"/>
    </location>
</feature>
<comment type="caution">
    <text evidence="2">The sequence shown here is derived from an EMBL/GenBank/DDBJ whole genome shotgun (WGS) entry which is preliminary data.</text>
</comment>
<organism evidence="2 3">
    <name type="scientific">Rhizopogon vesiculosus</name>
    <dbReference type="NCBI Taxonomy" id="180088"/>
    <lineage>
        <taxon>Eukaryota</taxon>
        <taxon>Fungi</taxon>
        <taxon>Dikarya</taxon>
        <taxon>Basidiomycota</taxon>
        <taxon>Agaricomycotina</taxon>
        <taxon>Agaricomycetes</taxon>
        <taxon>Agaricomycetidae</taxon>
        <taxon>Boletales</taxon>
        <taxon>Suillineae</taxon>
        <taxon>Rhizopogonaceae</taxon>
        <taxon>Rhizopogon</taxon>
    </lineage>
</organism>
<sequence length="139" mass="15491">MKTSEPTLVVAEVKDLIHALLRRQPVERISFEEFFTSKALAKSKFPRPAPEVSSHSMAQGEEEVDEGQIPEHHRIIPPEVLDPKATIPPSKFHFRRRYTAVDDVSAIPPTSPTVSPGRAQMTTNHARILTTPNPPAPEK</sequence>
<accession>A0A1J8Q3U5</accession>
<protein>
    <submittedName>
        <fullName evidence="2">Uncharacterized protein</fullName>
    </submittedName>
</protein>
<keyword evidence="3" id="KW-1185">Reference proteome</keyword>
<reference evidence="2 3" key="1">
    <citation type="submission" date="2016-03" db="EMBL/GenBank/DDBJ databases">
        <title>Comparative genomics of the ectomycorrhizal sister species Rhizopogon vinicolor and Rhizopogon vesiculosus (Basidiomycota: Boletales) reveals a divergence of the mating type B locus.</title>
        <authorList>
            <person name="Mujic A.B."/>
            <person name="Kuo A."/>
            <person name="Tritt A."/>
            <person name="Lipzen A."/>
            <person name="Chen C."/>
            <person name="Johnson J."/>
            <person name="Sharma A."/>
            <person name="Barry K."/>
            <person name="Grigoriev I.V."/>
            <person name="Spatafora J.W."/>
        </authorList>
    </citation>
    <scope>NUCLEOTIDE SEQUENCE [LARGE SCALE GENOMIC DNA]</scope>
    <source>
        <strain evidence="2 3">AM-OR11-056</strain>
    </source>
</reference>
<proteinExistence type="predicted"/>
<feature type="region of interest" description="Disordered" evidence="1">
    <location>
        <begin position="45"/>
        <end position="87"/>
    </location>
</feature>
<dbReference type="Proteomes" id="UP000183567">
    <property type="component" value="Unassembled WGS sequence"/>
</dbReference>
<dbReference type="STRING" id="180088.A0A1J8Q3U5"/>